<evidence type="ECO:0000313" key="3">
    <source>
        <dbReference type="EMBL" id="JAA64982.1"/>
    </source>
</evidence>
<feature type="signal peptide" evidence="2">
    <location>
        <begin position="1"/>
        <end position="20"/>
    </location>
</feature>
<reference evidence="3" key="2">
    <citation type="journal article" date="2015" name="J. Proteomics">
        <title>Sexual differences in the sialomes of the zebra tick, Rhipicephalus pulchellus.</title>
        <authorList>
            <person name="Tan A.W."/>
            <person name="Francischetti I.M."/>
            <person name="Slovak M."/>
            <person name="Kini R.M."/>
            <person name="Ribeiro J.M."/>
        </authorList>
    </citation>
    <scope>NUCLEOTIDE SEQUENCE</scope>
    <source>
        <tissue evidence="3">Salivary gland</tissue>
    </source>
</reference>
<feature type="chain" id="PRO_5003981686" evidence="2">
    <location>
        <begin position="21"/>
        <end position="236"/>
    </location>
</feature>
<keyword evidence="2" id="KW-0732">Signal</keyword>
<name>L7MM56_RHIPC</name>
<reference evidence="3" key="1">
    <citation type="submission" date="2012-11" db="EMBL/GenBank/DDBJ databases">
        <authorList>
            <person name="Lucero-Rivera Y.E."/>
            <person name="Tovar-Ramirez D."/>
        </authorList>
    </citation>
    <scope>NUCLEOTIDE SEQUENCE</scope>
    <source>
        <tissue evidence="3">Salivary gland</tissue>
    </source>
</reference>
<sequence>MACVLKTALVALALIGAAERCNTSEETAEEGNPSTETVGKGAEKSTSESSSENLFRKFWEHHRYAWTFRSSNTMYEECKRQRFLAKNETGVLLQQTEYRRYSETDYRFSPRTVHFEYFWKCEGNNSAFRESTHVLEAKEGQVVLYVGEANNCLVVRWESWEYYDGYEEYCRKKGIPMSTYKNHTICKSRPHYELLVDNNHTENVPRDCIEQYNWTITMCPEQLVDKQLYSSECRKH</sequence>
<feature type="region of interest" description="Disordered" evidence="1">
    <location>
        <begin position="22"/>
        <end position="48"/>
    </location>
</feature>
<feature type="non-terminal residue" evidence="3">
    <location>
        <position position="236"/>
    </location>
</feature>
<accession>L7MM56</accession>
<dbReference type="EMBL" id="GACK01000052">
    <property type="protein sequence ID" value="JAA64982.1"/>
    <property type="molecule type" value="mRNA"/>
</dbReference>
<evidence type="ECO:0000256" key="2">
    <source>
        <dbReference type="SAM" id="SignalP"/>
    </source>
</evidence>
<organism evidence="3">
    <name type="scientific">Rhipicephalus pulchellus</name>
    <name type="common">Yellow backed tick</name>
    <name type="synonym">Dermacentor pulchellus</name>
    <dbReference type="NCBI Taxonomy" id="72859"/>
    <lineage>
        <taxon>Eukaryota</taxon>
        <taxon>Metazoa</taxon>
        <taxon>Ecdysozoa</taxon>
        <taxon>Arthropoda</taxon>
        <taxon>Chelicerata</taxon>
        <taxon>Arachnida</taxon>
        <taxon>Acari</taxon>
        <taxon>Parasitiformes</taxon>
        <taxon>Ixodida</taxon>
        <taxon>Ixodoidea</taxon>
        <taxon>Ixodidae</taxon>
        <taxon>Rhipicephalinae</taxon>
        <taxon>Rhipicephalus</taxon>
        <taxon>Rhipicephalus</taxon>
    </lineage>
</organism>
<proteinExistence type="evidence at transcript level"/>
<protein>
    <submittedName>
        <fullName evidence="3">Putative group i salivary lipocalin</fullName>
    </submittedName>
</protein>
<dbReference type="AlphaFoldDB" id="L7MM56"/>
<evidence type="ECO:0000256" key="1">
    <source>
        <dbReference type="SAM" id="MobiDB-lite"/>
    </source>
</evidence>